<dbReference type="SUPFAM" id="SSF51735">
    <property type="entry name" value="NAD(P)-binding Rossmann-fold domains"/>
    <property type="match status" value="1"/>
</dbReference>
<reference evidence="3" key="1">
    <citation type="journal article" date="2019" name="Int. J. Syst. Evol. Microbiol.">
        <title>The Global Catalogue of Microorganisms (GCM) 10K type strain sequencing project: providing services to taxonomists for standard genome sequencing and annotation.</title>
        <authorList>
            <consortium name="The Broad Institute Genomics Platform"/>
            <consortium name="The Broad Institute Genome Sequencing Center for Infectious Disease"/>
            <person name="Wu L."/>
            <person name="Ma J."/>
        </authorList>
    </citation>
    <scope>NUCLEOTIDE SEQUENCE [LARGE SCALE GENOMIC DNA]</scope>
    <source>
        <strain evidence="3">CCUG 54822</strain>
    </source>
</reference>
<dbReference type="Gene3D" id="3.40.50.720">
    <property type="entry name" value="NAD(P)-binding Rossmann-like Domain"/>
    <property type="match status" value="1"/>
</dbReference>
<accession>A0ABW3ZTN2</accession>
<dbReference type="InterPro" id="IPR051450">
    <property type="entry name" value="Gfo/Idh/MocA_Oxidoreductases"/>
</dbReference>
<dbReference type="EMBL" id="JBHTNH010000007">
    <property type="protein sequence ID" value="MFD1361142.1"/>
    <property type="molecule type" value="Genomic_DNA"/>
</dbReference>
<dbReference type="RefSeq" id="WP_382398435.1">
    <property type="nucleotide sequence ID" value="NZ_JBHTNH010000007.1"/>
</dbReference>
<protein>
    <submittedName>
        <fullName evidence="2">Gfo/Idh/MocA family protein</fullName>
    </submittedName>
</protein>
<evidence type="ECO:0000313" key="3">
    <source>
        <dbReference type="Proteomes" id="UP001597178"/>
    </source>
</evidence>
<gene>
    <name evidence="2" type="ORF">ACFQ4A_05585</name>
</gene>
<dbReference type="InterPro" id="IPR036291">
    <property type="entry name" value="NAD(P)-bd_dom_sf"/>
</dbReference>
<dbReference type="Proteomes" id="UP001597178">
    <property type="component" value="Unassembled WGS sequence"/>
</dbReference>
<comment type="caution">
    <text evidence="2">The sequence shown here is derived from an EMBL/GenBank/DDBJ whole genome shotgun (WGS) entry which is preliminary data.</text>
</comment>
<dbReference type="PANTHER" id="PTHR43377">
    <property type="entry name" value="BILIVERDIN REDUCTASE A"/>
    <property type="match status" value="1"/>
</dbReference>
<name>A0ABW3ZTN2_9BACI</name>
<evidence type="ECO:0000313" key="2">
    <source>
        <dbReference type="EMBL" id="MFD1361142.1"/>
    </source>
</evidence>
<dbReference type="SUPFAM" id="SSF55347">
    <property type="entry name" value="Glyceraldehyde-3-phosphate dehydrogenase-like, C-terminal domain"/>
    <property type="match status" value="1"/>
</dbReference>
<dbReference type="Gene3D" id="3.30.360.10">
    <property type="entry name" value="Dihydrodipicolinate Reductase, domain 2"/>
    <property type="match status" value="1"/>
</dbReference>
<feature type="domain" description="Gfo/Idh/MocA-like oxidoreductase N-terminal" evidence="1">
    <location>
        <begin position="1"/>
        <end position="118"/>
    </location>
</feature>
<evidence type="ECO:0000259" key="1">
    <source>
        <dbReference type="Pfam" id="PF01408"/>
    </source>
</evidence>
<proteinExistence type="predicted"/>
<organism evidence="2 3">
    <name type="scientific">Lentibacillus salinarum</name>
    <dbReference type="NCBI Taxonomy" id="446820"/>
    <lineage>
        <taxon>Bacteria</taxon>
        <taxon>Bacillati</taxon>
        <taxon>Bacillota</taxon>
        <taxon>Bacilli</taxon>
        <taxon>Bacillales</taxon>
        <taxon>Bacillaceae</taxon>
        <taxon>Lentibacillus</taxon>
    </lineage>
</organism>
<dbReference type="InterPro" id="IPR000683">
    <property type="entry name" value="Gfo/Idh/MocA-like_OxRdtase_N"/>
</dbReference>
<dbReference type="PANTHER" id="PTHR43377:SF1">
    <property type="entry name" value="BILIVERDIN REDUCTASE A"/>
    <property type="match status" value="1"/>
</dbReference>
<sequence>MKVGVIGTGNMGENHVRTYLSMNDHCQLIGIYDDDEQKRRQVAKKYNVEPFQSVDDLLASVDAVSIAVPTEFHYETGLACIRHNVHMLMEKPLTSTIAEADDLISKAMEAGVKLQAGHIELYNPFIQVLKEMLKHESVIGLAFHRISPADVTLKQVDVVKDLMIHDIYMLNEWLQDDTPELNAFGKVIGNTPTHAAAVIRTSQGITAQLTASFMSERKVRTMQILTEDAFIEADILNRTINVTRVFAEKTGHHPIPVSQTIRIGDSVQPLYLQLMDFIACIKFGSEPSITGKEGRQALRMANRITDAIVHAGDSYY</sequence>
<keyword evidence="3" id="KW-1185">Reference proteome</keyword>
<dbReference type="Pfam" id="PF01408">
    <property type="entry name" value="GFO_IDH_MocA"/>
    <property type="match status" value="1"/>
</dbReference>